<dbReference type="Proteomes" id="UP000521872">
    <property type="component" value="Unassembled WGS sequence"/>
</dbReference>
<evidence type="ECO:0000313" key="3">
    <source>
        <dbReference type="EMBL" id="KAF4616387.1"/>
    </source>
</evidence>
<protein>
    <submittedName>
        <fullName evidence="3">Uncharacterized protein</fullName>
    </submittedName>
</protein>
<evidence type="ECO:0000256" key="2">
    <source>
        <dbReference type="SAM" id="SignalP"/>
    </source>
</evidence>
<sequence>MLILASILLLSGSNHTDGPFSSTPPALFSPSYPRDADPTPPCPRQRIQIICTCVATILAASWVSVHPNIPNPKESKIMKALRRIELMIWAIITPELIIYWAMRQWHGARSMEREFAEYQGGEGFRNYTELERLARKVMHSLKRLGYRLRHLRKSKDKELTSLARKTPNLREKAKWTRTHGFFLQMGGFLLREEGQKDRVLGWSTPMKYYKQGRLDLSGVAEDRINDHSKADGFAKGLALLQMLWFITQCIARFSDSDLILTEIELATAALALLSLVMYFLWWNKPLNAGVPIIITLLPLEKKKTRKDIVNSRPESLTNSNPGYPPKHYSQPATGFVATNDGAFLQTLSTHLPSPQSARPQIHRAYEDMISDGIGTSSCSSLPSNSSPPPACKHPNRPDLHDQMVSPRSVQLANRCHSSDVISSGAPSWYRFTQIVTGGPPDMRILRGDSVPIFEALDDSAVTSVPIFYSVPADSDAAYLKIALTSFSAAAALFGCIHCIGWSSRIVFTSHVASLAWRIASVVITASPVVWCLGIAFAYVRGVEVYRPALEEILYCLGLSGYYVTAVTILMYIAARLVLLVLALAELRDVPPGALASIQWVDVLPFIH</sequence>
<dbReference type="EMBL" id="JAACJL010000031">
    <property type="protein sequence ID" value="KAF4616387.1"/>
    <property type="molecule type" value="Genomic_DNA"/>
</dbReference>
<keyword evidence="1" id="KW-1133">Transmembrane helix</keyword>
<dbReference type="PANTHER" id="PTHR35043:SF7">
    <property type="entry name" value="TRANSCRIPTION FACTOR DOMAIN-CONTAINING PROTEIN"/>
    <property type="match status" value="1"/>
</dbReference>
<feature type="signal peptide" evidence="2">
    <location>
        <begin position="1"/>
        <end position="16"/>
    </location>
</feature>
<feature type="transmembrane region" description="Helical" evidence="1">
    <location>
        <begin position="514"/>
        <end position="539"/>
    </location>
</feature>
<proteinExistence type="predicted"/>
<reference evidence="3 4" key="1">
    <citation type="submission" date="2019-12" db="EMBL/GenBank/DDBJ databases">
        <authorList>
            <person name="Floudas D."/>
            <person name="Bentzer J."/>
            <person name="Ahren D."/>
            <person name="Johansson T."/>
            <person name="Persson P."/>
            <person name="Tunlid A."/>
        </authorList>
    </citation>
    <scope>NUCLEOTIDE SEQUENCE [LARGE SCALE GENOMIC DNA]</scope>
    <source>
        <strain evidence="3 4">CBS 102.39</strain>
    </source>
</reference>
<evidence type="ECO:0000256" key="1">
    <source>
        <dbReference type="SAM" id="Phobius"/>
    </source>
</evidence>
<comment type="caution">
    <text evidence="3">The sequence shown here is derived from an EMBL/GenBank/DDBJ whole genome shotgun (WGS) entry which is preliminary data.</text>
</comment>
<feature type="transmembrane region" description="Helical" evidence="1">
    <location>
        <begin position="477"/>
        <end position="502"/>
    </location>
</feature>
<feature type="transmembrane region" description="Helical" evidence="1">
    <location>
        <begin position="263"/>
        <end position="282"/>
    </location>
</feature>
<keyword evidence="2" id="KW-0732">Signal</keyword>
<evidence type="ECO:0000313" key="4">
    <source>
        <dbReference type="Proteomes" id="UP000521872"/>
    </source>
</evidence>
<dbReference type="AlphaFoldDB" id="A0A8H4QU31"/>
<gene>
    <name evidence="3" type="ORF">D9613_008673</name>
</gene>
<feature type="chain" id="PRO_5034156588" evidence="2">
    <location>
        <begin position="17"/>
        <end position="607"/>
    </location>
</feature>
<keyword evidence="1" id="KW-0472">Membrane</keyword>
<accession>A0A8H4QU31</accession>
<keyword evidence="1" id="KW-0812">Transmembrane</keyword>
<organism evidence="3 4">
    <name type="scientific">Agrocybe pediades</name>
    <dbReference type="NCBI Taxonomy" id="84607"/>
    <lineage>
        <taxon>Eukaryota</taxon>
        <taxon>Fungi</taxon>
        <taxon>Dikarya</taxon>
        <taxon>Basidiomycota</taxon>
        <taxon>Agaricomycotina</taxon>
        <taxon>Agaricomycetes</taxon>
        <taxon>Agaricomycetidae</taxon>
        <taxon>Agaricales</taxon>
        <taxon>Agaricineae</taxon>
        <taxon>Strophariaceae</taxon>
        <taxon>Agrocybe</taxon>
    </lineage>
</organism>
<keyword evidence="4" id="KW-1185">Reference proteome</keyword>
<name>A0A8H4QU31_9AGAR</name>
<dbReference type="PANTHER" id="PTHR35043">
    <property type="entry name" value="TRANSCRIPTION FACTOR DOMAIN-CONTAINING PROTEIN"/>
    <property type="match status" value="1"/>
</dbReference>
<feature type="transmembrane region" description="Helical" evidence="1">
    <location>
        <begin position="559"/>
        <end position="584"/>
    </location>
</feature>